<dbReference type="RefSeq" id="XP_040772466.1">
    <property type="nucleotide sequence ID" value="XM_040920855.1"/>
</dbReference>
<gene>
    <name evidence="4" type="ORF">M406DRAFT_333548</name>
</gene>
<dbReference type="Proteomes" id="UP000803844">
    <property type="component" value="Unassembled WGS sequence"/>
</dbReference>
<dbReference type="InterPro" id="IPR012338">
    <property type="entry name" value="Beta-lactam/transpept-like"/>
</dbReference>
<dbReference type="Gene3D" id="3.40.710.10">
    <property type="entry name" value="DD-peptidase/beta-lactamase superfamily"/>
    <property type="match status" value="1"/>
</dbReference>
<dbReference type="AlphaFoldDB" id="A0A9P4XVB3"/>
<organism evidence="4 5">
    <name type="scientific">Cryphonectria parasitica (strain ATCC 38755 / EP155)</name>
    <dbReference type="NCBI Taxonomy" id="660469"/>
    <lineage>
        <taxon>Eukaryota</taxon>
        <taxon>Fungi</taxon>
        <taxon>Dikarya</taxon>
        <taxon>Ascomycota</taxon>
        <taxon>Pezizomycotina</taxon>
        <taxon>Sordariomycetes</taxon>
        <taxon>Sordariomycetidae</taxon>
        <taxon>Diaporthales</taxon>
        <taxon>Cryphonectriaceae</taxon>
        <taxon>Cryphonectria-Endothia species complex</taxon>
        <taxon>Cryphonectria</taxon>
    </lineage>
</organism>
<feature type="domain" description="Beta-lactamase-related" evidence="3">
    <location>
        <begin position="46"/>
        <end position="371"/>
    </location>
</feature>
<dbReference type="Pfam" id="PF00144">
    <property type="entry name" value="Beta-lactamase"/>
    <property type="match status" value="1"/>
</dbReference>
<accession>A0A9P4XVB3</accession>
<name>A0A9P4XVB3_CRYP1</name>
<evidence type="ECO:0000256" key="2">
    <source>
        <dbReference type="SAM" id="SignalP"/>
    </source>
</evidence>
<evidence type="ECO:0000313" key="5">
    <source>
        <dbReference type="Proteomes" id="UP000803844"/>
    </source>
</evidence>
<feature type="signal peptide" evidence="2">
    <location>
        <begin position="1"/>
        <end position="17"/>
    </location>
</feature>
<feature type="chain" id="PRO_5040489375" evidence="2">
    <location>
        <begin position="18"/>
        <end position="559"/>
    </location>
</feature>
<comment type="similarity">
    <text evidence="1">Belongs to the peptidase S12 family.</text>
</comment>
<dbReference type="InterPro" id="IPR050491">
    <property type="entry name" value="AmpC-like"/>
</dbReference>
<reference evidence="4" key="1">
    <citation type="journal article" date="2020" name="Phytopathology">
        <title>Genome sequence of the chestnut blight fungus Cryphonectria parasitica EP155: A fundamental resource for an archetypical invasive plant pathogen.</title>
        <authorList>
            <person name="Crouch J.A."/>
            <person name="Dawe A."/>
            <person name="Aerts A."/>
            <person name="Barry K."/>
            <person name="Churchill A.C.L."/>
            <person name="Grimwood J."/>
            <person name="Hillman B."/>
            <person name="Milgroom M.G."/>
            <person name="Pangilinan J."/>
            <person name="Smith M."/>
            <person name="Salamov A."/>
            <person name="Schmutz J."/>
            <person name="Yadav J."/>
            <person name="Grigoriev I.V."/>
            <person name="Nuss D."/>
        </authorList>
    </citation>
    <scope>NUCLEOTIDE SEQUENCE</scope>
    <source>
        <strain evidence="4">EP155</strain>
    </source>
</reference>
<evidence type="ECO:0000313" key="4">
    <source>
        <dbReference type="EMBL" id="KAF3761487.1"/>
    </source>
</evidence>
<dbReference type="EMBL" id="MU032351">
    <property type="protein sequence ID" value="KAF3761487.1"/>
    <property type="molecule type" value="Genomic_DNA"/>
</dbReference>
<keyword evidence="2" id="KW-0732">Signal</keyword>
<dbReference type="InterPro" id="IPR001466">
    <property type="entry name" value="Beta-lactam-related"/>
</dbReference>
<keyword evidence="5" id="KW-1185">Reference proteome</keyword>
<comment type="caution">
    <text evidence="4">The sequence shown here is derived from an EMBL/GenBank/DDBJ whole genome shotgun (WGS) entry which is preliminary data.</text>
</comment>
<sequence>MQAVIVLFGALARSANALSQRPFGVLGQYAIGTSKATDPWIPSWTDYIEDVMERWYAPGMAVGVINGSETWLKGFGKASLETSEPVTAHTLFCTGSTTKSFTAASLSLLIDNSSDYSDISWETPISHVLREDFVLSDEWATEHITFEDALCHRTGYPRHDLSILNSTRQLIRSLRYLPLSAEPRTKLQYNNMMYATAGYAIEKLTGLNLASFFHEHLWAPMGMNETFLDIYDPRLVHSGLTAAQSYWAVGNGAYVRNPNLDGRLGADAGAGAVYSNVADYTKYLRVMMAETGPISAAGHRELKRPRTLMGFNSEMFLGPTTETYGLGWMGAVFEGEQIYWHTGTVSTFVTFMLMVPAREYGIVVMANSNSKVRELVTYRVLYDLFGVEQERRPDHEALYLKEAELVQRALDTCPDRLYPNVPNPPLPPSLPLADHAGTYSHPAYGDLFVATDCEDASSNTVDEGCSLRLRRDRDAQQLVVGKLQHKSGDFWLTYAALEELPDLFALMIARESYRFSRSSAAGKSIIETPSTTKSEHIRSYKFGYGVAVTSMTLIAVQDE</sequence>
<dbReference type="GeneID" id="63837984"/>
<evidence type="ECO:0000256" key="1">
    <source>
        <dbReference type="ARBA" id="ARBA00038215"/>
    </source>
</evidence>
<evidence type="ECO:0000259" key="3">
    <source>
        <dbReference type="Pfam" id="PF00144"/>
    </source>
</evidence>
<proteinExistence type="inferred from homology"/>
<protein>
    <submittedName>
        <fullName evidence="4">Beta-lactamase/transpeptidase-like protein</fullName>
    </submittedName>
</protein>
<dbReference type="PANTHER" id="PTHR46825:SF9">
    <property type="entry name" value="BETA-LACTAMASE-RELATED DOMAIN-CONTAINING PROTEIN"/>
    <property type="match status" value="1"/>
</dbReference>
<dbReference type="PANTHER" id="PTHR46825">
    <property type="entry name" value="D-ALANYL-D-ALANINE-CARBOXYPEPTIDASE/ENDOPEPTIDASE AMPH"/>
    <property type="match status" value="1"/>
</dbReference>
<dbReference type="SUPFAM" id="SSF56601">
    <property type="entry name" value="beta-lactamase/transpeptidase-like"/>
    <property type="match status" value="1"/>
</dbReference>
<dbReference type="OrthoDB" id="5946976at2759"/>